<gene>
    <name evidence="1" type="ORF">METZ01_LOCUS2484</name>
</gene>
<organism evidence="1">
    <name type="scientific">marine metagenome</name>
    <dbReference type="NCBI Taxonomy" id="408172"/>
    <lineage>
        <taxon>unclassified sequences</taxon>
        <taxon>metagenomes</taxon>
        <taxon>ecological metagenomes</taxon>
    </lineage>
</organism>
<dbReference type="AlphaFoldDB" id="A0A381N4R5"/>
<sequence length="77" mass="8865">RYMSEKFTIVKLIPIPSLDEIIGKEAILDNNLSDKCLAIATKIRNKTLKPVKKLRANYFSPPSADEADPKWYMVKKR</sequence>
<accession>A0A381N4R5</accession>
<proteinExistence type="predicted"/>
<reference evidence="1" key="1">
    <citation type="submission" date="2018-05" db="EMBL/GenBank/DDBJ databases">
        <authorList>
            <person name="Lanie J.A."/>
            <person name="Ng W.-L."/>
            <person name="Kazmierczak K.M."/>
            <person name="Andrzejewski T.M."/>
            <person name="Davidsen T.M."/>
            <person name="Wayne K.J."/>
            <person name="Tettelin H."/>
            <person name="Glass J.I."/>
            <person name="Rusch D."/>
            <person name="Podicherti R."/>
            <person name="Tsui H.-C.T."/>
            <person name="Winkler M.E."/>
        </authorList>
    </citation>
    <scope>NUCLEOTIDE SEQUENCE</scope>
</reference>
<dbReference type="EMBL" id="UINC01000127">
    <property type="protein sequence ID" value="SUZ49630.1"/>
    <property type="molecule type" value="Genomic_DNA"/>
</dbReference>
<protein>
    <submittedName>
        <fullName evidence="1">Uncharacterized protein</fullName>
    </submittedName>
</protein>
<name>A0A381N4R5_9ZZZZ</name>
<feature type="non-terminal residue" evidence="1">
    <location>
        <position position="1"/>
    </location>
</feature>
<evidence type="ECO:0000313" key="1">
    <source>
        <dbReference type="EMBL" id="SUZ49630.1"/>
    </source>
</evidence>